<dbReference type="PANTHER" id="PTHR13832">
    <property type="entry name" value="PROTEIN PHOSPHATASE 2C"/>
    <property type="match status" value="1"/>
</dbReference>
<sequence>MATPPSNGSGRTRAAAGTDSSSSSPPPAAAVPKWHYSLASSYVFSMVSSSDGSRVVTPPPAAPVAVASIHTATFASNAPSEDTSAVALGSSHALVGVFDGHSGQRASAFARDHLFAFIAASLGDGPASLALRHGCKHNELAAALARGFRWADAAYLGDAAAARGDLTPADGLPGACLLVSYLAGRDLYVASAGDCRAVLGSTAAPARLPVRRWDVPPAVVAEALDGAAAGPPGLVLAARELRATRFATPLSLDHHGEEPSEVVRIRAEHAGEFDAIFRGRVKGRLQPTRGLGDGKYKFRAFNKASSASRRIPNPYTPPYTTAEPAVYHAQLTSSDAFVVLGCDGLWDMFTSAEVVDMVFEWMDAPGPYTNCADYLVARVLDKAARPFVLFAGADEPIKALVSQPARKRRRMYDDTTVAVVFLDTDKLAAAATIDLWGGYTLVSATLRSDARAWAIRGEEDLAR</sequence>
<name>A0A0L0DL44_THETB</name>
<feature type="compositionally biased region" description="Polar residues" evidence="1">
    <location>
        <begin position="1"/>
        <end position="10"/>
    </location>
</feature>
<dbReference type="Pfam" id="PF00481">
    <property type="entry name" value="PP2C"/>
    <property type="match status" value="2"/>
</dbReference>
<reference evidence="3 4" key="1">
    <citation type="submission" date="2010-05" db="EMBL/GenBank/DDBJ databases">
        <title>The Genome Sequence of Thecamonas trahens ATCC 50062.</title>
        <authorList>
            <consortium name="The Broad Institute Genome Sequencing Platform"/>
            <person name="Russ C."/>
            <person name="Cuomo C."/>
            <person name="Shea T."/>
            <person name="Young S.K."/>
            <person name="Zeng Q."/>
            <person name="Koehrsen M."/>
            <person name="Haas B."/>
            <person name="Borodovsky M."/>
            <person name="Guigo R."/>
            <person name="Alvarado L."/>
            <person name="Berlin A."/>
            <person name="Bochicchio J."/>
            <person name="Borenstein D."/>
            <person name="Chapman S."/>
            <person name="Chen Z."/>
            <person name="Freedman E."/>
            <person name="Gellesch M."/>
            <person name="Goldberg J."/>
            <person name="Griggs A."/>
            <person name="Gujja S."/>
            <person name="Heilman E."/>
            <person name="Heiman D."/>
            <person name="Hepburn T."/>
            <person name="Howarth C."/>
            <person name="Jen D."/>
            <person name="Larson L."/>
            <person name="Mehta T."/>
            <person name="Park D."/>
            <person name="Pearson M."/>
            <person name="Roberts A."/>
            <person name="Saif S."/>
            <person name="Shenoy N."/>
            <person name="Sisk P."/>
            <person name="Stolte C."/>
            <person name="Sykes S."/>
            <person name="Thomson T."/>
            <person name="Walk T."/>
            <person name="White J."/>
            <person name="Yandava C."/>
            <person name="Burger G."/>
            <person name="Gray M.W."/>
            <person name="Holland P.W.H."/>
            <person name="King N."/>
            <person name="Lang F.B.F."/>
            <person name="Roger A.J."/>
            <person name="Ruiz-Trillo I."/>
            <person name="Lander E."/>
            <person name="Nusbaum C."/>
        </authorList>
    </citation>
    <scope>NUCLEOTIDE SEQUENCE [LARGE SCALE GENOMIC DNA]</scope>
    <source>
        <strain evidence="3 4">ATCC 50062</strain>
    </source>
</reference>
<dbReference type="GO" id="GO:0004722">
    <property type="term" value="F:protein serine/threonine phosphatase activity"/>
    <property type="evidence" value="ECO:0007669"/>
    <property type="project" value="InterPro"/>
</dbReference>
<dbReference type="GeneID" id="25567280"/>
<dbReference type="STRING" id="461836.A0A0L0DL44"/>
<dbReference type="InterPro" id="IPR001932">
    <property type="entry name" value="PPM-type_phosphatase-like_dom"/>
</dbReference>
<proteinExistence type="predicted"/>
<dbReference type="PROSITE" id="PS51746">
    <property type="entry name" value="PPM_2"/>
    <property type="match status" value="1"/>
</dbReference>
<protein>
    <submittedName>
        <fullName evidence="3">Phosphatase</fullName>
    </submittedName>
</protein>
<dbReference type="EMBL" id="GL349475">
    <property type="protein sequence ID" value="KNC52751.1"/>
    <property type="molecule type" value="Genomic_DNA"/>
</dbReference>
<dbReference type="OrthoDB" id="420076at2759"/>
<dbReference type="Proteomes" id="UP000054408">
    <property type="component" value="Unassembled WGS sequence"/>
</dbReference>
<dbReference type="InterPro" id="IPR036457">
    <property type="entry name" value="PPM-type-like_dom_sf"/>
</dbReference>
<organism evidence="3 4">
    <name type="scientific">Thecamonas trahens ATCC 50062</name>
    <dbReference type="NCBI Taxonomy" id="461836"/>
    <lineage>
        <taxon>Eukaryota</taxon>
        <taxon>Apusozoa</taxon>
        <taxon>Apusomonadida</taxon>
        <taxon>Apusomonadidae</taxon>
        <taxon>Thecamonas</taxon>
    </lineage>
</organism>
<feature type="domain" description="PPM-type phosphatase" evidence="2">
    <location>
        <begin position="63"/>
        <end position="422"/>
    </location>
</feature>
<dbReference type="SMART" id="SM00332">
    <property type="entry name" value="PP2Cc"/>
    <property type="match status" value="1"/>
</dbReference>
<evidence type="ECO:0000259" key="2">
    <source>
        <dbReference type="PROSITE" id="PS51746"/>
    </source>
</evidence>
<dbReference type="AlphaFoldDB" id="A0A0L0DL44"/>
<evidence type="ECO:0000313" key="3">
    <source>
        <dbReference type="EMBL" id="KNC52751.1"/>
    </source>
</evidence>
<dbReference type="PANTHER" id="PTHR13832:SF792">
    <property type="entry name" value="GM14286P"/>
    <property type="match status" value="1"/>
</dbReference>
<dbReference type="OMA" id="DHNAWNP"/>
<gene>
    <name evidence="3" type="ORF">AMSG_08633</name>
</gene>
<evidence type="ECO:0000313" key="4">
    <source>
        <dbReference type="Proteomes" id="UP000054408"/>
    </source>
</evidence>
<dbReference type="InterPro" id="IPR015655">
    <property type="entry name" value="PP2C"/>
</dbReference>
<accession>A0A0L0DL44</accession>
<keyword evidence="4" id="KW-1185">Reference proteome</keyword>
<dbReference type="eggNOG" id="KOG0700">
    <property type="taxonomic scope" value="Eukaryota"/>
</dbReference>
<dbReference type="CDD" id="cd00143">
    <property type="entry name" value="PP2Cc"/>
    <property type="match status" value="1"/>
</dbReference>
<evidence type="ECO:0000256" key="1">
    <source>
        <dbReference type="SAM" id="MobiDB-lite"/>
    </source>
</evidence>
<dbReference type="SUPFAM" id="SSF81606">
    <property type="entry name" value="PP2C-like"/>
    <property type="match status" value="1"/>
</dbReference>
<dbReference type="RefSeq" id="XP_013755064.1">
    <property type="nucleotide sequence ID" value="XM_013899610.1"/>
</dbReference>
<feature type="region of interest" description="Disordered" evidence="1">
    <location>
        <begin position="1"/>
        <end position="29"/>
    </location>
</feature>
<dbReference type="Gene3D" id="3.60.40.10">
    <property type="entry name" value="PPM-type phosphatase domain"/>
    <property type="match status" value="1"/>
</dbReference>